<dbReference type="PANTHER" id="PTHR11552">
    <property type="entry name" value="GLUCOSE-METHANOL-CHOLINE GMC OXIDOREDUCTASE"/>
    <property type="match status" value="1"/>
</dbReference>
<evidence type="ECO:0000256" key="5">
    <source>
        <dbReference type="PIRSR" id="PIRSR000137-2"/>
    </source>
</evidence>
<name>A0A2K4Y846_9MYCO</name>
<dbReference type="OrthoDB" id="9785276at2"/>
<dbReference type="SUPFAM" id="SSF51905">
    <property type="entry name" value="FAD/NAD(P)-binding domain"/>
    <property type="match status" value="1"/>
</dbReference>
<feature type="domain" description="Glucose-methanol-choline oxidoreductase N-terminal" evidence="7">
    <location>
        <begin position="109"/>
        <end position="132"/>
    </location>
</feature>
<dbReference type="AlphaFoldDB" id="A0A2K4Y846"/>
<dbReference type="Pfam" id="PF05199">
    <property type="entry name" value="GMC_oxred_C"/>
    <property type="match status" value="1"/>
</dbReference>
<dbReference type="Gene3D" id="3.30.560.10">
    <property type="entry name" value="Glucose Oxidase, domain 3"/>
    <property type="match status" value="1"/>
</dbReference>
<proteinExistence type="inferred from homology"/>
<evidence type="ECO:0000256" key="2">
    <source>
        <dbReference type="ARBA" id="ARBA00010790"/>
    </source>
</evidence>
<dbReference type="SUPFAM" id="SSF54373">
    <property type="entry name" value="FAD-linked reductases, C-terminal domain"/>
    <property type="match status" value="1"/>
</dbReference>
<dbReference type="GO" id="GO:0016614">
    <property type="term" value="F:oxidoreductase activity, acting on CH-OH group of donors"/>
    <property type="evidence" value="ECO:0007669"/>
    <property type="project" value="InterPro"/>
</dbReference>
<feature type="binding site" evidence="5">
    <location>
        <position position="509"/>
    </location>
    <ligand>
        <name>FAD</name>
        <dbReference type="ChEBI" id="CHEBI:57692"/>
    </ligand>
</feature>
<dbReference type="PANTHER" id="PTHR11552:SF147">
    <property type="entry name" value="CHOLINE DEHYDROGENASE, MITOCHONDRIAL"/>
    <property type="match status" value="1"/>
</dbReference>
<dbReference type="EMBL" id="FXEG02000002">
    <property type="protein sequence ID" value="SOX52962.1"/>
    <property type="molecule type" value="Genomic_DNA"/>
</dbReference>
<dbReference type="Gene3D" id="3.50.50.60">
    <property type="entry name" value="FAD/NAD(P)-binding domain"/>
    <property type="match status" value="1"/>
</dbReference>
<dbReference type="InterPro" id="IPR012132">
    <property type="entry name" value="GMC_OxRdtase"/>
</dbReference>
<evidence type="ECO:0000256" key="1">
    <source>
        <dbReference type="ARBA" id="ARBA00001974"/>
    </source>
</evidence>
<sequence length="541" mass="58905">MQETAIEFDVDREFAERVAANQASLSAVLKQRYDFIVCGSGSSGSVVARRLAENPDVDVLLVEAGGDDNVTEVIDPGQWVANLNSQRDWGFRSMPNPSINNRSIVHSMGKVLGGSSSINVMGWIRAHRDDWNHFAAETGDPAWNYESILAIYREIEDWHGAPDPAYRGTGGPVFIQPPPNPHPLALATLDAARANGLAVYPSANGSMMETTSGAALGDLCIRNGQRQSIFRSFTFPLMDRPNLTVLTHAVVQRVVIQDGKAVGVEIRHRGSTRRIDADAEVVLSLGANHTPKVLMLSGIGDQDELGRVGIPIHQHLPGVGRNLQDHVAFDCMWEYRDAQPPRNNAAEVVIVGQSESGLTHPDLFAWQVEVPYATDETAARFGLPEAGWTFHAALAHPKSRGRIRLSGPNPTDPLCIDANTLGDPDDVRKGIACVQWCREIANSAPLRPYVKREVMPGNLRPAALEEFVRDAANTFFHQVGTAKMGRDAMSVVDGDLKVYGIDSLRVADGSVMPEITTTNTMAPCVVIGERAGRMLKQAHRL</sequence>
<feature type="domain" description="Glucose-methanol-choline oxidoreductase N-terminal" evidence="8">
    <location>
        <begin position="286"/>
        <end position="300"/>
    </location>
</feature>
<feature type="binding site" evidence="5">
    <location>
        <position position="251"/>
    </location>
    <ligand>
        <name>FAD</name>
        <dbReference type="ChEBI" id="CHEBI:57692"/>
    </ligand>
</feature>
<dbReference type="RefSeq" id="WP_096285934.1">
    <property type="nucleotide sequence ID" value="NZ_FXEG02000002.1"/>
</dbReference>
<evidence type="ECO:0000259" key="8">
    <source>
        <dbReference type="PROSITE" id="PS00624"/>
    </source>
</evidence>
<evidence type="ECO:0000259" key="7">
    <source>
        <dbReference type="PROSITE" id="PS00623"/>
    </source>
</evidence>
<dbReference type="PROSITE" id="PS00624">
    <property type="entry name" value="GMC_OXRED_2"/>
    <property type="match status" value="1"/>
</dbReference>
<keyword evidence="4 5" id="KW-0274">FAD</keyword>
<gene>
    <name evidence="9" type="ORF">MAAFP003_1630</name>
</gene>
<dbReference type="Proteomes" id="UP000236318">
    <property type="component" value="Unassembled WGS sequence"/>
</dbReference>
<dbReference type="InterPro" id="IPR000172">
    <property type="entry name" value="GMC_OxRdtase_N"/>
</dbReference>
<evidence type="ECO:0000313" key="10">
    <source>
        <dbReference type="Proteomes" id="UP000236318"/>
    </source>
</evidence>
<comment type="similarity">
    <text evidence="2 6">Belongs to the GMC oxidoreductase family.</text>
</comment>
<comment type="caution">
    <text evidence="9">The sequence shown here is derived from an EMBL/GenBank/DDBJ whole genome shotgun (WGS) entry which is preliminary data.</text>
</comment>
<dbReference type="InterPro" id="IPR007867">
    <property type="entry name" value="GMC_OxRtase_C"/>
</dbReference>
<evidence type="ECO:0000256" key="6">
    <source>
        <dbReference type="RuleBase" id="RU003968"/>
    </source>
</evidence>
<protein>
    <submittedName>
        <fullName evidence="9">Oxidoreductase</fullName>
    </submittedName>
</protein>
<reference evidence="9" key="1">
    <citation type="submission" date="2018-01" db="EMBL/GenBank/DDBJ databases">
        <authorList>
            <consortium name="Urmite Genomes"/>
        </authorList>
    </citation>
    <scope>NUCLEOTIDE SEQUENCE [LARGE SCALE GENOMIC DNA]</scope>
    <source>
        <strain evidence="9">AFP003</strain>
    </source>
</reference>
<evidence type="ECO:0000256" key="3">
    <source>
        <dbReference type="ARBA" id="ARBA00022630"/>
    </source>
</evidence>
<accession>A0A2K4Y846</accession>
<keyword evidence="3 6" id="KW-0285">Flavoprotein</keyword>
<dbReference type="PROSITE" id="PS00623">
    <property type="entry name" value="GMC_OXRED_1"/>
    <property type="match status" value="1"/>
</dbReference>
<comment type="cofactor">
    <cofactor evidence="1 5">
        <name>FAD</name>
        <dbReference type="ChEBI" id="CHEBI:57692"/>
    </cofactor>
</comment>
<dbReference type="PIRSF" id="PIRSF000137">
    <property type="entry name" value="Alcohol_oxidase"/>
    <property type="match status" value="1"/>
</dbReference>
<keyword evidence="10" id="KW-1185">Reference proteome</keyword>
<dbReference type="InterPro" id="IPR036188">
    <property type="entry name" value="FAD/NAD-bd_sf"/>
</dbReference>
<dbReference type="GO" id="GO:0050660">
    <property type="term" value="F:flavin adenine dinucleotide binding"/>
    <property type="evidence" value="ECO:0007669"/>
    <property type="project" value="InterPro"/>
</dbReference>
<evidence type="ECO:0000313" key="9">
    <source>
        <dbReference type="EMBL" id="SOX52962.1"/>
    </source>
</evidence>
<organism evidence="9 10">
    <name type="scientific">Mycobacterium ahvazicum</name>
    <dbReference type="NCBI Taxonomy" id="1964395"/>
    <lineage>
        <taxon>Bacteria</taxon>
        <taxon>Bacillati</taxon>
        <taxon>Actinomycetota</taxon>
        <taxon>Actinomycetes</taxon>
        <taxon>Mycobacteriales</taxon>
        <taxon>Mycobacteriaceae</taxon>
        <taxon>Mycobacterium</taxon>
        <taxon>Mycobacterium simiae complex</taxon>
    </lineage>
</organism>
<evidence type="ECO:0000256" key="4">
    <source>
        <dbReference type="ARBA" id="ARBA00022827"/>
    </source>
</evidence>
<feature type="binding site" evidence="5">
    <location>
        <position position="111"/>
    </location>
    <ligand>
        <name>FAD</name>
        <dbReference type="ChEBI" id="CHEBI:57692"/>
    </ligand>
</feature>
<dbReference type="Pfam" id="PF00732">
    <property type="entry name" value="GMC_oxred_N"/>
    <property type="match status" value="1"/>
</dbReference>